<dbReference type="InterPro" id="IPR051127">
    <property type="entry name" value="Fungal_SecMet_Regulators"/>
</dbReference>
<dbReference type="PROSITE" id="PS50048">
    <property type="entry name" value="ZN2_CY6_FUNGAL_2"/>
    <property type="match status" value="1"/>
</dbReference>
<evidence type="ECO:0000313" key="8">
    <source>
        <dbReference type="Proteomes" id="UP000799324"/>
    </source>
</evidence>
<dbReference type="PROSITE" id="PS00463">
    <property type="entry name" value="ZN2_CY6_FUNGAL_1"/>
    <property type="match status" value="1"/>
</dbReference>
<organism evidence="7 8">
    <name type="scientific">Lophiostoma macrostomum CBS 122681</name>
    <dbReference type="NCBI Taxonomy" id="1314788"/>
    <lineage>
        <taxon>Eukaryota</taxon>
        <taxon>Fungi</taxon>
        <taxon>Dikarya</taxon>
        <taxon>Ascomycota</taxon>
        <taxon>Pezizomycotina</taxon>
        <taxon>Dothideomycetes</taxon>
        <taxon>Pleosporomycetidae</taxon>
        <taxon>Pleosporales</taxon>
        <taxon>Lophiostomataceae</taxon>
        <taxon>Lophiostoma</taxon>
    </lineage>
</organism>
<dbReference type="InterPro" id="IPR007219">
    <property type="entry name" value="XnlR_reg_dom"/>
</dbReference>
<feature type="compositionally biased region" description="Polar residues" evidence="5">
    <location>
        <begin position="416"/>
        <end position="432"/>
    </location>
</feature>
<dbReference type="Pfam" id="PF04082">
    <property type="entry name" value="Fungal_trans"/>
    <property type="match status" value="1"/>
</dbReference>
<sequence>MPNYHFSPRGAFAVILPSTNVAVEVEYAQMLVPGVSWHSGRILIRNPNLDSDEKFDQFMVDLRKELGNAVSSAMTAVPDYVVMGMSSETFWGGKTGAAQFEALMKDLSGGLNITTGAQACNAALEILGAKRIGIVTPYQTVGDEQVRAYMSEMGWEVAAINGLKCPTAKSIADVKPEVLKAAFRDVDGSDVDALVQVGTNLFCAKVAAEMEDELGKPVIAINTMMSAPASIAHSRRVPLDKRKRTETSCDKCKSRKQKCRKEPGQDACRYCIQHRIECLTTQPRKKRLYGSVEGLGNRLALLESLVKGLLPEADVSSIDEMRQLGTSLGIPMPDTIAEEESSELRNTSTAEGDEPLSLLPDQQGQTQYIGLASSFKFHLQLQALVGPGAPKEFVLFGRNPAVREPLEGDRGESDPRSLSTPSVTSTIDQNSPGDRRAPPAETPSFESLLADYFDNINPDFPVLHEASFREAYEQWLESSDRADPAWLCSFLCVLLLSRRVGRVTFPEDQERLWWRRVQSLLPVVIFTSSVAAVQALMLASLHLHNTNHRDACWNLTGTAIRIAFAIGLHQDKIGSVQSPLSRELRKRLWWTLYAFEQMQVSSYDRPSAIELYASKLGSPNERIIDMAGGSPPDYCKWSSRLDVHLGSACRAPKDAKANTSEESYVGPLSPAAGVLRELSRWKEGLPAHLRREAVDNSAPVFQRQLLLLHAKYHYIIVYLCRQALLARATALSKEGRDSNSSALNGMSETCAKSGRALAQVMRDLDTFGKYDAVVWFDIFFTLAAGSVLVLDIVCANKLGDSEMTESRILLSQLADLASRHLDNPYMPGTMRKWASVLLETQDMVHTMNTLPAPKLEGTEDTKLAHAEPPLQPELAPFTFQSTTNGGAYMFADSMPGSMYPMPDLAPTGPMTNPHFDRTGMGFMDYTNNIISSWNWGDLGNLLGNEGQPPPPPQ</sequence>
<evidence type="ECO:0000256" key="5">
    <source>
        <dbReference type="SAM" id="MobiDB-lite"/>
    </source>
</evidence>
<evidence type="ECO:0000256" key="1">
    <source>
        <dbReference type="ARBA" id="ARBA00022723"/>
    </source>
</evidence>
<dbReference type="Gene3D" id="4.10.240.10">
    <property type="entry name" value="Zn(2)-C6 fungal-type DNA-binding domain"/>
    <property type="match status" value="1"/>
</dbReference>
<dbReference type="Proteomes" id="UP000799324">
    <property type="component" value="Unassembled WGS sequence"/>
</dbReference>
<keyword evidence="2" id="KW-0805">Transcription regulation</keyword>
<dbReference type="GO" id="GO:0003677">
    <property type="term" value="F:DNA binding"/>
    <property type="evidence" value="ECO:0007669"/>
    <property type="project" value="InterPro"/>
</dbReference>
<feature type="compositionally biased region" description="Basic and acidic residues" evidence="5">
    <location>
        <begin position="404"/>
        <end position="415"/>
    </location>
</feature>
<evidence type="ECO:0000259" key="6">
    <source>
        <dbReference type="PROSITE" id="PS50048"/>
    </source>
</evidence>
<dbReference type="InterPro" id="IPR026286">
    <property type="entry name" value="MaiA/AMDase"/>
</dbReference>
<accession>A0A6A6T5Q0</accession>
<gene>
    <name evidence="7" type="ORF">K491DRAFT_678944</name>
</gene>
<reference evidence="7" key="1">
    <citation type="journal article" date="2020" name="Stud. Mycol.">
        <title>101 Dothideomycetes genomes: a test case for predicting lifestyles and emergence of pathogens.</title>
        <authorList>
            <person name="Haridas S."/>
            <person name="Albert R."/>
            <person name="Binder M."/>
            <person name="Bloem J."/>
            <person name="Labutti K."/>
            <person name="Salamov A."/>
            <person name="Andreopoulos B."/>
            <person name="Baker S."/>
            <person name="Barry K."/>
            <person name="Bills G."/>
            <person name="Bluhm B."/>
            <person name="Cannon C."/>
            <person name="Castanera R."/>
            <person name="Culley D."/>
            <person name="Daum C."/>
            <person name="Ezra D."/>
            <person name="Gonzalez J."/>
            <person name="Henrissat B."/>
            <person name="Kuo A."/>
            <person name="Liang C."/>
            <person name="Lipzen A."/>
            <person name="Lutzoni F."/>
            <person name="Magnuson J."/>
            <person name="Mondo S."/>
            <person name="Nolan M."/>
            <person name="Ohm R."/>
            <person name="Pangilinan J."/>
            <person name="Park H.-J."/>
            <person name="Ramirez L."/>
            <person name="Alfaro M."/>
            <person name="Sun H."/>
            <person name="Tritt A."/>
            <person name="Yoshinaga Y."/>
            <person name="Zwiers L.-H."/>
            <person name="Turgeon B."/>
            <person name="Goodwin S."/>
            <person name="Spatafora J."/>
            <person name="Crous P."/>
            <person name="Grigoriev I."/>
        </authorList>
    </citation>
    <scope>NUCLEOTIDE SEQUENCE</scope>
    <source>
        <strain evidence="7">CBS 122681</strain>
    </source>
</reference>
<dbReference type="PANTHER" id="PTHR47424">
    <property type="entry name" value="REGULATORY PROTEIN GAL4"/>
    <property type="match status" value="1"/>
</dbReference>
<protein>
    <recommendedName>
        <fullName evidence="6">Zn(2)-C6 fungal-type domain-containing protein</fullName>
    </recommendedName>
</protein>
<dbReference type="GO" id="GO:0000981">
    <property type="term" value="F:DNA-binding transcription factor activity, RNA polymerase II-specific"/>
    <property type="evidence" value="ECO:0007669"/>
    <property type="project" value="InterPro"/>
</dbReference>
<dbReference type="OrthoDB" id="3266505at2759"/>
<feature type="region of interest" description="Disordered" evidence="5">
    <location>
        <begin position="404"/>
        <end position="441"/>
    </location>
</feature>
<evidence type="ECO:0000256" key="4">
    <source>
        <dbReference type="ARBA" id="ARBA00023242"/>
    </source>
</evidence>
<dbReference type="Pfam" id="PF17645">
    <property type="entry name" value="Amdase"/>
    <property type="match status" value="1"/>
</dbReference>
<name>A0A6A6T5Q0_9PLEO</name>
<keyword evidence="1" id="KW-0479">Metal-binding</keyword>
<keyword evidence="4" id="KW-0539">Nucleus</keyword>
<dbReference type="SMART" id="SM00906">
    <property type="entry name" value="Fungal_trans"/>
    <property type="match status" value="1"/>
</dbReference>
<feature type="domain" description="Zn(2)-C6 fungal-type" evidence="6">
    <location>
        <begin position="248"/>
        <end position="280"/>
    </location>
</feature>
<dbReference type="EMBL" id="MU004350">
    <property type="protein sequence ID" value="KAF2655379.1"/>
    <property type="molecule type" value="Genomic_DNA"/>
</dbReference>
<dbReference type="PANTHER" id="PTHR47424:SF6">
    <property type="entry name" value="PROLINE UTILIZATION TRANS-ACTIVATOR"/>
    <property type="match status" value="1"/>
</dbReference>
<dbReference type="CDD" id="cd00067">
    <property type="entry name" value="GAL4"/>
    <property type="match status" value="1"/>
</dbReference>
<dbReference type="InterPro" id="IPR053714">
    <property type="entry name" value="Iso_Racemase_Enz_sf"/>
</dbReference>
<evidence type="ECO:0000313" key="7">
    <source>
        <dbReference type="EMBL" id="KAF2655379.1"/>
    </source>
</evidence>
<dbReference type="InterPro" id="IPR036864">
    <property type="entry name" value="Zn2-C6_fun-type_DNA-bd_sf"/>
</dbReference>
<feature type="region of interest" description="Disordered" evidence="5">
    <location>
        <begin position="338"/>
        <end position="360"/>
    </location>
</feature>
<dbReference type="SUPFAM" id="SSF57701">
    <property type="entry name" value="Zn2/Cys6 DNA-binding domain"/>
    <property type="match status" value="1"/>
</dbReference>
<keyword evidence="3" id="KW-0804">Transcription</keyword>
<dbReference type="GO" id="GO:0008270">
    <property type="term" value="F:zinc ion binding"/>
    <property type="evidence" value="ECO:0007669"/>
    <property type="project" value="InterPro"/>
</dbReference>
<keyword evidence="8" id="KW-1185">Reference proteome</keyword>
<dbReference type="AlphaFoldDB" id="A0A6A6T5Q0"/>
<dbReference type="CDD" id="cd12148">
    <property type="entry name" value="fungal_TF_MHR"/>
    <property type="match status" value="1"/>
</dbReference>
<dbReference type="GO" id="GO:0006351">
    <property type="term" value="P:DNA-templated transcription"/>
    <property type="evidence" value="ECO:0007669"/>
    <property type="project" value="InterPro"/>
</dbReference>
<evidence type="ECO:0000256" key="3">
    <source>
        <dbReference type="ARBA" id="ARBA00023163"/>
    </source>
</evidence>
<evidence type="ECO:0000256" key="2">
    <source>
        <dbReference type="ARBA" id="ARBA00023015"/>
    </source>
</evidence>
<proteinExistence type="predicted"/>
<dbReference type="InterPro" id="IPR001138">
    <property type="entry name" value="Zn2Cys6_DnaBD"/>
</dbReference>
<dbReference type="Gene3D" id="3.40.50.12500">
    <property type="match status" value="1"/>
</dbReference>